<accession>A0A4W3JAK5</accession>
<keyword evidence="7" id="KW-0675">Receptor</keyword>
<dbReference type="GO" id="GO:0005886">
    <property type="term" value="C:plasma membrane"/>
    <property type="evidence" value="ECO:0007669"/>
    <property type="project" value="UniProtKB-SubCell"/>
</dbReference>
<dbReference type="PRINTS" id="PR00237">
    <property type="entry name" value="GPCRRHODOPSN"/>
</dbReference>
<feature type="transmembrane region" description="Helical" evidence="10">
    <location>
        <begin position="123"/>
        <end position="143"/>
    </location>
</feature>
<evidence type="ECO:0000256" key="4">
    <source>
        <dbReference type="ARBA" id="ARBA00022989"/>
    </source>
</evidence>
<evidence type="ECO:0000256" key="9">
    <source>
        <dbReference type="ARBA" id="ARBA00023224"/>
    </source>
</evidence>
<dbReference type="GO" id="GO:0035025">
    <property type="term" value="P:positive regulation of Rho protein signal transduction"/>
    <property type="evidence" value="ECO:0007669"/>
    <property type="project" value="TreeGrafter"/>
</dbReference>
<sequence length="313" mass="35550">MNQTECLGSMNQTVYVPIFIVGLILNSVVLWVLAFKIRKLTESTIYMTNLIVADFFLLVTIPFKIYAYMDKVTMNTWGCRFLESLYFVNIHASILITTAVCVDRYIAIKRIFDTKKLRSQKKAAITCGAIWITVWLATLHIYLNSGYDKCDRNVTCFHNVPDKFWNLGIIVPVEVIFLICTAIVSFCSLQIIRTLQSSLTESETKLKKKAIKIVLSSLVVFLICFIPHHISVLLFTLNVNNLMEQYSREDLGAILQISLCVANVNCCLDAVYYYFAIKEMQKQNERGEESLTVCTKLQGTIGAAVDCPDIQLN</sequence>
<evidence type="ECO:0000259" key="11">
    <source>
        <dbReference type="PROSITE" id="PS50262"/>
    </source>
</evidence>
<dbReference type="FunFam" id="1.20.1070.10:FF:000142">
    <property type="entry name" value="G protein-coupled receptor 55"/>
    <property type="match status" value="1"/>
</dbReference>
<evidence type="ECO:0000313" key="12">
    <source>
        <dbReference type="Ensembl" id="ENSCMIP00000039237.1"/>
    </source>
</evidence>
<evidence type="ECO:0000313" key="13">
    <source>
        <dbReference type="Proteomes" id="UP000314986"/>
    </source>
</evidence>
<proteinExistence type="predicted"/>
<dbReference type="PROSITE" id="PS50262">
    <property type="entry name" value="G_PROTEIN_RECEP_F1_2"/>
    <property type="match status" value="1"/>
</dbReference>
<dbReference type="GO" id="GO:0004930">
    <property type="term" value="F:G protein-coupled receptor activity"/>
    <property type="evidence" value="ECO:0007669"/>
    <property type="project" value="UniProtKB-KW"/>
</dbReference>
<feature type="transmembrane region" description="Helical" evidence="10">
    <location>
        <begin position="213"/>
        <end position="234"/>
    </location>
</feature>
<name>A0A4W3JAK5_CALMI</name>
<dbReference type="PANTHER" id="PTHR24232">
    <property type="entry name" value="G-PROTEIN COUPLED RECEPTOR"/>
    <property type="match status" value="1"/>
</dbReference>
<dbReference type="GO" id="GO:0007200">
    <property type="term" value="P:phospholipase C-activating G protein-coupled receptor signaling pathway"/>
    <property type="evidence" value="ECO:0007669"/>
    <property type="project" value="TreeGrafter"/>
</dbReference>
<dbReference type="OMA" id="IYMTNLI"/>
<organism evidence="12 13">
    <name type="scientific">Callorhinchus milii</name>
    <name type="common">Ghost shark</name>
    <dbReference type="NCBI Taxonomy" id="7868"/>
    <lineage>
        <taxon>Eukaryota</taxon>
        <taxon>Metazoa</taxon>
        <taxon>Chordata</taxon>
        <taxon>Craniata</taxon>
        <taxon>Vertebrata</taxon>
        <taxon>Chondrichthyes</taxon>
        <taxon>Holocephali</taxon>
        <taxon>Chimaeriformes</taxon>
        <taxon>Callorhinchidae</taxon>
        <taxon>Callorhinchus</taxon>
    </lineage>
</organism>
<evidence type="ECO:0000256" key="2">
    <source>
        <dbReference type="ARBA" id="ARBA00022475"/>
    </source>
</evidence>
<keyword evidence="5" id="KW-0297">G-protein coupled receptor</keyword>
<evidence type="ECO:0000256" key="7">
    <source>
        <dbReference type="ARBA" id="ARBA00023170"/>
    </source>
</evidence>
<evidence type="ECO:0000256" key="3">
    <source>
        <dbReference type="ARBA" id="ARBA00022692"/>
    </source>
</evidence>
<evidence type="ECO:0000256" key="10">
    <source>
        <dbReference type="SAM" id="Phobius"/>
    </source>
</evidence>
<feature type="transmembrane region" description="Helical" evidence="10">
    <location>
        <begin position="169"/>
        <end position="192"/>
    </location>
</feature>
<dbReference type="AlphaFoldDB" id="A0A4W3JAK5"/>
<dbReference type="InterPro" id="IPR000276">
    <property type="entry name" value="GPCR_Rhodpsn"/>
</dbReference>
<dbReference type="Ensembl" id="ENSCMIT00000039804.1">
    <property type="protein sequence ID" value="ENSCMIP00000039237.1"/>
    <property type="gene ID" value="ENSCMIG00000016440.1"/>
</dbReference>
<keyword evidence="8" id="KW-0325">Glycoprotein</keyword>
<reference evidence="13" key="3">
    <citation type="journal article" date="2014" name="Nature">
        <title>Elephant shark genome provides unique insights into gnathostome evolution.</title>
        <authorList>
            <consortium name="International Elephant Shark Genome Sequencing Consortium"/>
            <person name="Venkatesh B."/>
            <person name="Lee A.P."/>
            <person name="Ravi V."/>
            <person name="Maurya A.K."/>
            <person name="Lian M.M."/>
            <person name="Swann J.B."/>
            <person name="Ohta Y."/>
            <person name="Flajnik M.F."/>
            <person name="Sutoh Y."/>
            <person name="Kasahara M."/>
            <person name="Hoon S."/>
            <person name="Gangu V."/>
            <person name="Roy S.W."/>
            <person name="Irimia M."/>
            <person name="Korzh V."/>
            <person name="Kondrychyn I."/>
            <person name="Lim Z.W."/>
            <person name="Tay B.H."/>
            <person name="Tohari S."/>
            <person name="Kong K.W."/>
            <person name="Ho S."/>
            <person name="Lorente-Galdos B."/>
            <person name="Quilez J."/>
            <person name="Marques-Bonet T."/>
            <person name="Raney B.J."/>
            <person name="Ingham P.W."/>
            <person name="Tay A."/>
            <person name="Hillier L.W."/>
            <person name="Minx P."/>
            <person name="Boehm T."/>
            <person name="Wilson R.K."/>
            <person name="Brenner S."/>
            <person name="Warren W.C."/>
        </authorList>
    </citation>
    <scope>NUCLEOTIDE SEQUENCE [LARGE SCALE GENOMIC DNA]</scope>
</reference>
<dbReference type="Gene3D" id="1.20.1070.10">
    <property type="entry name" value="Rhodopsin 7-helix transmembrane proteins"/>
    <property type="match status" value="1"/>
</dbReference>
<dbReference type="PANTHER" id="PTHR24232:SF51">
    <property type="entry name" value="G-PROTEIN COUPLED RECEPTORS FAMILY 1 PROFILE DOMAIN-CONTAINING PROTEIN"/>
    <property type="match status" value="1"/>
</dbReference>
<reference evidence="13" key="1">
    <citation type="journal article" date="2006" name="Science">
        <title>Ancient noncoding elements conserved in the human genome.</title>
        <authorList>
            <person name="Venkatesh B."/>
            <person name="Kirkness E.F."/>
            <person name="Loh Y.H."/>
            <person name="Halpern A.L."/>
            <person name="Lee A.P."/>
            <person name="Johnson J."/>
            <person name="Dandona N."/>
            <person name="Viswanathan L.D."/>
            <person name="Tay A."/>
            <person name="Venter J.C."/>
            <person name="Strausberg R.L."/>
            <person name="Brenner S."/>
        </authorList>
    </citation>
    <scope>NUCLEOTIDE SEQUENCE [LARGE SCALE GENOMIC DNA]</scope>
</reference>
<evidence type="ECO:0000256" key="8">
    <source>
        <dbReference type="ARBA" id="ARBA00023180"/>
    </source>
</evidence>
<keyword evidence="4 10" id="KW-1133">Transmembrane helix</keyword>
<evidence type="ECO:0000256" key="5">
    <source>
        <dbReference type="ARBA" id="ARBA00023040"/>
    </source>
</evidence>
<evidence type="ECO:0000256" key="1">
    <source>
        <dbReference type="ARBA" id="ARBA00004651"/>
    </source>
</evidence>
<keyword evidence="13" id="KW-1185">Reference proteome</keyword>
<feature type="transmembrane region" description="Helical" evidence="10">
    <location>
        <begin position="254"/>
        <end position="276"/>
    </location>
</feature>
<feature type="transmembrane region" description="Helical" evidence="10">
    <location>
        <begin position="46"/>
        <end position="65"/>
    </location>
</feature>
<reference evidence="13" key="2">
    <citation type="journal article" date="2007" name="PLoS Biol.">
        <title>Survey sequencing and comparative analysis of the elephant shark (Callorhinchus milii) genome.</title>
        <authorList>
            <person name="Venkatesh B."/>
            <person name="Kirkness E.F."/>
            <person name="Loh Y.H."/>
            <person name="Halpern A.L."/>
            <person name="Lee A.P."/>
            <person name="Johnson J."/>
            <person name="Dandona N."/>
            <person name="Viswanathan L.D."/>
            <person name="Tay A."/>
            <person name="Venter J.C."/>
            <person name="Strausberg R.L."/>
            <person name="Brenner S."/>
        </authorList>
    </citation>
    <scope>NUCLEOTIDE SEQUENCE [LARGE SCALE GENOMIC DNA]</scope>
</reference>
<feature type="transmembrane region" description="Helical" evidence="10">
    <location>
        <begin position="14"/>
        <end position="34"/>
    </location>
</feature>
<evidence type="ECO:0000256" key="6">
    <source>
        <dbReference type="ARBA" id="ARBA00023136"/>
    </source>
</evidence>
<dbReference type="SUPFAM" id="SSF81321">
    <property type="entry name" value="Family A G protein-coupled receptor-like"/>
    <property type="match status" value="1"/>
</dbReference>
<reference evidence="12" key="5">
    <citation type="submission" date="2025-09" db="UniProtKB">
        <authorList>
            <consortium name="Ensembl"/>
        </authorList>
    </citation>
    <scope>IDENTIFICATION</scope>
</reference>
<protein>
    <recommendedName>
        <fullName evidence="11">G-protein coupled receptors family 1 profile domain-containing protein</fullName>
    </recommendedName>
</protein>
<comment type="subcellular location">
    <subcellularLocation>
        <location evidence="1">Cell membrane</location>
        <topology evidence="1">Multi-pass membrane protein</topology>
    </subcellularLocation>
</comment>
<keyword evidence="2" id="KW-1003">Cell membrane</keyword>
<dbReference type="InterPro" id="IPR017452">
    <property type="entry name" value="GPCR_Rhodpsn_7TM"/>
</dbReference>
<keyword evidence="9" id="KW-0807">Transducer</keyword>
<dbReference type="GeneTree" id="ENSGT01040000240444"/>
<keyword evidence="6 10" id="KW-0472">Membrane</keyword>
<dbReference type="Proteomes" id="UP000314986">
    <property type="component" value="Unassembled WGS sequence"/>
</dbReference>
<feature type="transmembrane region" description="Helical" evidence="10">
    <location>
        <begin position="85"/>
        <end position="102"/>
    </location>
</feature>
<reference evidence="12" key="4">
    <citation type="submission" date="2025-08" db="UniProtKB">
        <authorList>
            <consortium name="Ensembl"/>
        </authorList>
    </citation>
    <scope>IDENTIFICATION</scope>
</reference>
<feature type="domain" description="G-protein coupled receptors family 1 profile" evidence="11">
    <location>
        <begin position="25"/>
        <end position="273"/>
    </location>
</feature>
<dbReference type="InParanoid" id="A0A4W3JAK5"/>
<dbReference type="STRING" id="7868.ENSCMIP00000039237"/>
<dbReference type="Pfam" id="PF00001">
    <property type="entry name" value="7tm_1"/>
    <property type="match status" value="1"/>
</dbReference>
<keyword evidence="3 10" id="KW-0812">Transmembrane</keyword>